<sequence>MSEEQNNGAAAPAEGAQPAAPTFSVEKIYAKDVSFEAPGAPAVFNEQAQPQLQMNMNQSVQRLGDNAYEVVLGLTLTCAVGEKSIYLAEVKQAGVFGLAGFDGPTLDGLLGSHCPSVLYPYARQLISDLIQAGGFPPFYLQPVNFDALYAEGLRQRQAQAAQQQNGDGLADAEPAGNA</sequence>
<evidence type="ECO:0000256" key="5">
    <source>
        <dbReference type="HAMAP-Rule" id="MF_00821"/>
    </source>
</evidence>
<organism evidence="7 8">
    <name type="scientific">Marilutibacter alkalisoli</name>
    <dbReference type="NCBI Taxonomy" id="2591633"/>
    <lineage>
        <taxon>Bacteria</taxon>
        <taxon>Pseudomonadati</taxon>
        <taxon>Pseudomonadota</taxon>
        <taxon>Gammaproteobacteria</taxon>
        <taxon>Lysobacterales</taxon>
        <taxon>Lysobacteraceae</taxon>
        <taxon>Marilutibacter</taxon>
    </lineage>
</organism>
<evidence type="ECO:0000256" key="3">
    <source>
        <dbReference type="ARBA" id="ARBA00022927"/>
    </source>
</evidence>
<comment type="subcellular location">
    <subcellularLocation>
        <location evidence="5">Cytoplasm</location>
    </subcellularLocation>
</comment>
<dbReference type="GO" id="GO:0015031">
    <property type="term" value="P:protein transport"/>
    <property type="evidence" value="ECO:0007669"/>
    <property type="project" value="UniProtKB-UniRule"/>
</dbReference>
<comment type="similarity">
    <text evidence="1 5">Belongs to the SecB family.</text>
</comment>
<dbReference type="OrthoDB" id="9795145at2"/>
<dbReference type="SUPFAM" id="SSF54611">
    <property type="entry name" value="SecB-like"/>
    <property type="match status" value="1"/>
</dbReference>
<gene>
    <name evidence="5 7" type="primary">secB</name>
    <name evidence="7" type="ORF">FKV23_15855</name>
</gene>
<dbReference type="EMBL" id="CP041242">
    <property type="protein sequence ID" value="QDH71401.1"/>
    <property type="molecule type" value="Genomic_DNA"/>
</dbReference>
<dbReference type="AlphaFoldDB" id="A0A514BVI2"/>
<comment type="subunit">
    <text evidence="5">Homotetramer, a dimer of dimers. One homotetramer interacts with 1 SecA dimer.</text>
</comment>
<dbReference type="Proteomes" id="UP000317199">
    <property type="component" value="Chromosome"/>
</dbReference>
<keyword evidence="5" id="KW-0963">Cytoplasm</keyword>
<keyword evidence="5" id="KW-0143">Chaperone</keyword>
<evidence type="ECO:0000256" key="1">
    <source>
        <dbReference type="ARBA" id="ARBA00009990"/>
    </source>
</evidence>
<dbReference type="InterPro" id="IPR003708">
    <property type="entry name" value="SecB"/>
</dbReference>
<dbReference type="PRINTS" id="PR01594">
    <property type="entry name" value="SECBCHAPRONE"/>
</dbReference>
<keyword evidence="2 5" id="KW-0813">Transport</keyword>
<comment type="function">
    <text evidence="5">One of the proteins required for the normal export of preproteins out of the cell cytoplasm. It is a molecular chaperone that binds to a subset of precursor proteins, maintaining them in a translocation-competent state. It also specifically binds to its receptor SecA.</text>
</comment>
<dbReference type="GO" id="GO:0051262">
    <property type="term" value="P:protein tetramerization"/>
    <property type="evidence" value="ECO:0007669"/>
    <property type="project" value="InterPro"/>
</dbReference>
<dbReference type="KEGG" id="lyj:FKV23_15855"/>
<evidence type="ECO:0000313" key="7">
    <source>
        <dbReference type="EMBL" id="QDH71401.1"/>
    </source>
</evidence>
<dbReference type="Pfam" id="PF02556">
    <property type="entry name" value="SecB"/>
    <property type="match status" value="1"/>
</dbReference>
<dbReference type="PANTHER" id="PTHR36918:SF1">
    <property type="entry name" value="PROTEIN-EXPORT PROTEIN SECB"/>
    <property type="match status" value="1"/>
</dbReference>
<dbReference type="GO" id="GO:0051082">
    <property type="term" value="F:unfolded protein binding"/>
    <property type="evidence" value="ECO:0007669"/>
    <property type="project" value="InterPro"/>
</dbReference>
<accession>A0A514BVI2</accession>
<name>A0A514BVI2_9GAMM</name>
<evidence type="ECO:0000313" key="8">
    <source>
        <dbReference type="Proteomes" id="UP000317199"/>
    </source>
</evidence>
<dbReference type="NCBIfam" id="NF004393">
    <property type="entry name" value="PRK05751.1-4"/>
    <property type="match status" value="1"/>
</dbReference>
<dbReference type="PANTHER" id="PTHR36918">
    <property type="match status" value="1"/>
</dbReference>
<reference evidence="7 8" key="1">
    <citation type="submission" date="2019-06" db="EMBL/GenBank/DDBJ databases">
        <title>Lysobacter alkalisoli sp. nov. isolated from saline-alkali soil.</title>
        <authorList>
            <person name="Sun J.-Q."/>
            <person name="Xu L."/>
        </authorList>
    </citation>
    <scope>NUCLEOTIDE SEQUENCE [LARGE SCALE GENOMIC DNA]</scope>
    <source>
        <strain evidence="7 8">SJ-36</strain>
    </source>
</reference>
<dbReference type="NCBIfam" id="TIGR00809">
    <property type="entry name" value="secB"/>
    <property type="match status" value="1"/>
</dbReference>
<dbReference type="NCBIfam" id="NF004391">
    <property type="entry name" value="PRK05751.1-2"/>
    <property type="match status" value="1"/>
</dbReference>
<keyword evidence="8" id="KW-1185">Reference proteome</keyword>
<evidence type="ECO:0000256" key="6">
    <source>
        <dbReference type="SAM" id="MobiDB-lite"/>
    </source>
</evidence>
<dbReference type="InterPro" id="IPR035958">
    <property type="entry name" value="SecB-like_sf"/>
</dbReference>
<keyword evidence="3 5" id="KW-0653">Protein transport</keyword>
<proteinExistence type="inferred from homology"/>
<dbReference type="GO" id="GO:0006457">
    <property type="term" value="P:protein folding"/>
    <property type="evidence" value="ECO:0007669"/>
    <property type="project" value="UniProtKB-UniRule"/>
</dbReference>
<evidence type="ECO:0000256" key="4">
    <source>
        <dbReference type="ARBA" id="ARBA00023010"/>
    </source>
</evidence>
<protein>
    <recommendedName>
        <fullName evidence="5">Protein-export protein SecB</fullName>
    </recommendedName>
</protein>
<dbReference type="RefSeq" id="WP_141624733.1">
    <property type="nucleotide sequence ID" value="NZ_CP041242.1"/>
</dbReference>
<feature type="region of interest" description="Disordered" evidence="6">
    <location>
        <begin position="1"/>
        <end position="20"/>
    </location>
</feature>
<keyword evidence="4 5" id="KW-0811">Translocation</keyword>
<dbReference type="GO" id="GO:0005737">
    <property type="term" value="C:cytoplasm"/>
    <property type="evidence" value="ECO:0007669"/>
    <property type="project" value="UniProtKB-SubCell"/>
</dbReference>
<dbReference type="Gene3D" id="3.10.420.10">
    <property type="entry name" value="SecB-like"/>
    <property type="match status" value="1"/>
</dbReference>
<evidence type="ECO:0000256" key="2">
    <source>
        <dbReference type="ARBA" id="ARBA00022448"/>
    </source>
</evidence>
<dbReference type="HAMAP" id="MF_00821">
    <property type="entry name" value="SecB"/>
    <property type="match status" value="1"/>
</dbReference>